<evidence type="ECO:0000256" key="1">
    <source>
        <dbReference type="SAM" id="Phobius"/>
    </source>
</evidence>
<dbReference type="Proteomes" id="UP000326354">
    <property type="component" value="Chromosome"/>
</dbReference>
<organism evidence="2 3">
    <name type="scientific">Uabimicrobium amorphum</name>
    <dbReference type="NCBI Taxonomy" id="2596890"/>
    <lineage>
        <taxon>Bacteria</taxon>
        <taxon>Pseudomonadati</taxon>
        <taxon>Planctomycetota</taxon>
        <taxon>Candidatus Uabimicrobiia</taxon>
        <taxon>Candidatus Uabimicrobiales</taxon>
        <taxon>Candidatus Uabimicrobiaceae</taxon>
        <taxon>Candidatus Uabimicrobium</taxon>
    </lineage>
</organism>
<feature type="transmembrane region" description="Helical" evidence="1">
    <location>
        <begin position="221"/>
        <end position="244"/>
    </location>
</feature>
<gene>
    <name evidence="2" type="ORF">UABAM_00645</name>
</gene>
<feature type="transmembrane region" description="Helical" evidence="1">
    <location>
        <begin position="361"/>
        <end position="384"/>
    </location>
</feature>
<dbReference type="EMBL" id="AP019860">
    <property type="protein sequence ID" value="BBM82302.1"/>
    <property type="molecule type" value="Genomic_DNA"/>
</dbReference>
<dbReference type="KEGG" id="uam:UABAM_00645"/>
<reference evidence="2 3" key="1">
    <citation type="submission" date="2019-08" db="EMBL/GenBank/DDBJ databases">
        <title>Complete genome sequence of Candidatus Uab amorphum.</title>
        <authorList>
            <person name="Shiratori T."/>
            <person name="Suzuki S."/>
            <person name="Kakizawa Y."/>
            <person name="Ishida K."/>
        </authorList>
    </citation>
    <scope>NUCLEOTIDE SEQUENCE [LARGE SCALE GENOMIC DNA]</scope>
    <source>
        <strain evidence="2 3">SRT547</strain>
    </source>
</reference>
<keyword evidence="3" id="KW-1185">Reference proteome</keyword>
<dbReference type="OrthoDB" id="291517at2"/>
<keyword evidence="1" id="KW-0812">Transmembrane</keyword>
<dbReference type="RefSeq" id="WP_151966550.1">
    <property type="nucleotide sequence ID" value="NZ_AP019860.1"/>
</dbReference>
<proteinExistence type="predicted"/>
<feature type="transmembrane region" description="Helical" evidence="1">
    <location>
        <begin position="559"/>
        <end position="578"/>
    </location>
</feature>
<protein>
    <submittedName>
        <fullName evidence="2">Uncharacterized protein</fullName>
    </submittedName>
</protein>
<sequence length="586" mass="67675">MYDTKMDMVMENCRVALQKDQENGNKIDGYLKIDEPYIEEDDLKTFFSAYENLLQNGVVVWGHLIQANFELYSSGKCDRPGEVVYCKNPLLRCDVGRLEWIAAEIFNLKGTTPEDPSLKEIADYLTDGYIRVFGLPVPPAISRKDIYQISTVYFARHHLPNKKLSGSVFPVIIDKDNPRVAMVLPHKYWPRDFLDHWNKQKNNHTTQPKKPKTPKILHLSFYNTVFMTLLAIGLLFFFVIPTAYMKFFPLQKMTCGEFFDTDKKPLAVDFSDGSLDYTKAVTIDDNMYVPVRAQQKKHKFIRVVIEFSKDADRKKIGARGVQEFYTDPKLQQQVSHEISIRHGVRVKDLLVLTTVETDKRLLWILIAVFVIACILSPLNIVRYIGMFRSGSYDDHSHGQLTKAGLLILFASLVAFFITFSSLYTRYKHGETIEKNCGDFYKDREDLINVSIKDCIVDYNKTVHLDHQIVVPVFPKNMQNEEMRIFLILGEWKKKNRARKYLHLKNKGKKIRLLTNYKAIKGMVSEDKGHEKILAEMRNKGKVGENYTFIEEGKKLPSTFFVVSRGILAIICLILGLWICTKVGDDE</sequence>
<feature type="transmembrane region" description="Helical" evidence="1">
    <location>
        <begin position="404"/>
        <end position="424"/>
    </location>
</feature>
<dbReference type="AlphaFoldDB" id="A0A5S9F2N1"/>
<evidence type="ECO:0000313" key="2">
    <source>
        <dbReference type="EMBL" id="BBM82302.1"/>
    </source>
</evidence>
<evidence type="ECO:0000313" key="3">
    <source>
        <dbReference type="Proteomes" id="UP000326354"/>
    </source>
</evidence>
<keyword evidence="1" id="KW-0472">Membrane</keyword>
<name>A0A5S9F2N1_UABAM</name>
<keyword evidence="1" id="KW-1133">Transmembrane helix</keyword>
<accession>A0A5S9F2N1</accession>